<keyword evidence="2" id="KW-1185">Reference proteome</keyword>
<protein>
    <submittedName>
        <fullName evidence="1">Uncharacterized protein</fullName>
    </submittedName>
</protein>
<name>A0A1N7ELH0_9EURY</name>
<organism evidence="1 2">
    <name type="scientific">Haladaptatus litoreus</name>
    <dbReference type="NCBI Taxonomy" id="553468"/>
    <lineage>
        <taxon>Archaea</taxon>
        <taxon>Methanobacteriati</taxon>
        <taxon>Methanobacteriota</taxon>
        <taxon>Stenosarchaea group</taxon>
        <taxon>Halobacteria</taxon>
        <taxon>Halobacteriales</taxon>
        <taxon>Haladaptataceae</taxon>
        <taxon>Haladaptatus</taxon>
    </lineage>
</organism>
<sequence length="34" mass="3808">MTRQVTVSDITGQRTLTESANAATDNRRIIFVIE</sequence>
<accession>A0A1N7ELH0</accession>
<dbReference type="AlphaFoldDB" id="A0A1N7ELH0"/>
<gene>
    <name evidence="1" type="ORF">SAMN05421858_4370</name>
</gene>
<evidence type="ECO:0000313" key="1">
    <source>
        <dbReference type="EMBL" id="SIR88908.1"/>
    </source>
</evidence>
<dbReference type="Proteomes" id="UP000186914">
    <property type="component" value="Unassembled WGS sequence"/>
</dbReference>
<dbReference type="EMBL" id="FTNO01000006">
    <property type="protein sequence ID" value="SIR88908.1"/>
    <property type="molecule type" value="Genomic_DNA"/>
</dbReference>
<proteinExistence type="predicted"/>
<evidence type="ECO:0000313" key="2">
    <source>
        <dbReference type="Proteomes" id="UP000186914"/>
    </source>
</evidence>
<reference evidence="2" key="1">
    <citation type="submission" date="2017-01" db="EMBL/GenBank/DDBJ databases">
        <authorList>
            <person name="Varghese N."/>
            <person name="Submissions S."/>
        </authorList>
    </citation>
    <scope>NUCLEOTIDE SEQUENCE [LARGE SCALE GENOMIC DNA]</scope>
    <source>
        <strain evidence="2">CGMCC 1.7737</strain>
    </source>
</reference>